<dbReference type="InterPro" id="IPR009050">
    <property type="entry name" value="Globin-like_sf"/>
</dbReference>
<keyword evidence="2" id="KW-0157">Chromophore</keyword>
<dbReference type="HOGENOM" id="CLU_159896_0_0_0"/>
<evidence type="ECO:0000313" key="4">
    <source>
        <dbReference type="EMBL" id="AHG87804.1"/>
    </source>
</evidence>
<dbReference type="InParanoid" id="W0R9N5"/>
<dbReference type="eggNOG" id="COG5012">
    <property type="taxonomic scope" value="Bacteria"/>
</dbReference>
<evidence type="ECO:0000256" key="1">
    <source>
        <dbReference type="ARBA" id="ARBA00008182"/>
    </source>
</evidence>
<dbReference type="STRING" id="861299.J421_0267"/>
<dbReference type="AlphaFoldDB" id="W0R9N5"/>
<dbReference type="Pfam" id="PF00502">
    <property type="entry name" value="Phycobilisome"/>
    <property type="match status" value="1"/>
</dbReference>
<comment type="similarity">
    <text evidence="1">Belongs to the phycobiliprotein family.</text>
</comment>
<keyword evidence="3" id="KW-0089">Bile pigment</keyword>
<evidence type="ECO:0000256" key="2">
    <source>
        <dbReference type="ARBA" id="ARBA00022991"/>
    </source>
</evidence>
<dbReference type="InterPro" id="IPR038719">
    <property type="entry name" value="Phycobilisome_asu/bsu_sf"/>
</dbReference>
<evidence type="ECO:0000256" key="3">
    <source>
        <dbReference type="ARBA" id="ARBA00023307"/>
    </source>
</evidence>
<dbReference type="GO" id="GO:0015979">
    <property type="term" value="P:photosynthesis"/>
    <property type="evidence" value="ECO:0007669"/>
    <property type="project" value="InterPro"/>
</dbReference>
<dbReference type="KEGG" id="gba:J421_0267"/>
<name>W0R9N5_9BACT</name>
<evidence type="ECO:0000313" key="5">
    <source>
        <dbReference type="Proteomes" id="UP000019151"/>
    </source>
</evidence>
<sequence length="129" mass="14321">MDAVTPSAEGRAASRLLAQKTELAHAVTEAMYAERPELLERYGETGRARCLEDLHFTLEHLVPAVDLGDASMFAGYVRWLDALLRARGVPTRDVLRSLELVEREVRARFPDDEADAVAPYVRAGIEVVT</sequence>
<dbReference type="OrthoDB" id="2376384at2"/>
<dbReference type="GO" id="GO:0030089">
    <property type="term" value="C:phycobilisome"/>
    <property type="evidence" value="ECO:0007669"/>
    <property type="project" value="InterPro"/>
</dbReference>
<dbReference type="InterPro" id="IPR012128">
    <property type="entry name" value="Phycobilisome_asu/bsu"/>
</dbReference>
<dbReference type="SUPFAM" id="SSF46458">
    <property type="entry name" value="Globin-like"/>
    <property type="match status" value="1"/>
</dbReference>
<dbReference type="Gene3D" id="1.10.490.20">
    <property type="entry name" value="Phycocyanins"/>
    <property type="match status" value="1"/>
</dbReference>
<organism evidence="4 5">
    <name type="scientific">Gemmatirosa kalamazoonensis</name>
    <dbReference type="NCBI Taxonomy" id="861299"/>
    <lineage>
        <taxon>Bacteria</taxon>
        <taxon>Pseudomonadati</taxon>
        <taxon>Gemmatimonadota</taxon>
        <taxon>Gemmatimonadia</taxon>
        <taxon>Gemmatimonadales</taxon>
        <taxon>Gemmatimonadaceae</taxon>
        <taxon>Gemmatirosa</taxon>
    </lineage>
</organism>
<dbReference type="Proteomes" id="UP000019151">
    <property type="component" value="Chromosome"/>
</dbReference>
<gene>
    <name evidence="4" type="ORF">J421_0267</name>
</gene>
<reference evidence="4 5" key="1">
    <citation type="journal article" date="2014" name="Genome Announc.">
        <title>Genome Sequence and Methylome of Soil Bacterium Gemmatirosa kalamazoonensis KBS708T, a Member of the Rarely Cultivated Gemmatimonadetes Phylum.</title>
        <authorList>
            <person name="Debruyn J.M."/>
            <person name="Radosevich M."/>
            <person name="Wommack K.E."/>
            <person name="Polson S.W."/>
            <person name="Hauser L.J."/>
            <person name="Fawaz M.N."/>
            <person name="Korlach J."/>
            <person name="Tsai Y.C."/>
        </authorList>
    </citation>
    <scope>NUCLEOTIDE SEQUENCE [LARGE SCALE GENOMIC DNA]</scope>
    <source>
        <strain evidence="4 5">KBS708</strain>
    </source>
</reference>
<proteinExistence type="inferred from homology"/>
<keyword evidence="5" id="KW-1185">Reference proteome</keyword>
<accession>W0R9N5</accession>
<dbReference type="RefSeq" id="WP_025409362.1">
    <property type="nucleotide sequence ID" value="NZ_CP007128.1"/>
</dbReference>
<dbReference type="EMBL" id="CP007128">
    <property type="protein sequence ID" value="AHG87804.1"/>
    <property type="molecule type" value="Genomic_DNA"/>
</dbReference>
<protein>
    <submittedName>
        <fullName evidence="4">Phycocyanin</fullName>
    </submittedName>
</protein>